<comment type="caution">
    <text evidence="1">The sequence shown here is derived from an EMBL/GenBank/DDBJ whole genome shotgun (WGS) entry which is preliminary data.</text>
</comment>
<dbReference type="AlphaFoldDB" id="A0A853IJG9"/>
<proteinExistence type="predicted"/>
<name>A0A853IJG9_9GAMM</name>
<dbReference type="EMBL" id="JACCKB010000030">
    <property type="protein sequence ID" value="NYZ67796.1"/>
    <property type="molecule type" value="Genomic_DNA"/>
</dbReference>
<keyword evidence="2" id="KW-1185">Reference proteome</keyword>
<organism evidence="1 2">
    <name type="scientific">Spartinivicinus marinus</name>
    <dbReference type="NCBI Taxonomy" id="2994442"/>
    <lineage>
        <taxon>Bacteria</taxon>
        <taxon>Pseudomonadati</taxon>
        <taxon>Pseudomonadota</taxon>
        <taxon>Gammaproteobacteria</taxon>
        <taxon>Oceanospirillales</taxon>
        <taxon>Zooshikellaceae</taxon>
        <taxon>Spartinivicinus</taxon>
    </lineage>
</organism>
<dbReference type="Proteomes" id="UP000569732">
    <property type="component" value="Unassembled WGS sequence"/>
</dbReference>
<reference evidence="1 2" key="1">
    <citation type="submission" date="2020-07" db="EMBL/GenBank/DDBJ databases">
        <title>Endozoicomonas sp. nov., isolated from sediment.</title>
        <authorList>
            <person name="Gu T."/>
        </authorList>
    </citation>
    <scope>NUCLEOTIDE SEQUENCE [LARGE SCALE GENOMIC DNA]</scope>
    <source>
        <strain evidence="1 2">SM1973</strain>
    </source>
</reference>
<protein>
    <submittedName>
        <fullName evidence="1">Uncharacterized protein</fullName>
    </submittedName>
</protein>
<gene>
    <name evidence="1" type="ORF">H0A36_17420</name>
</gene>
<accession>A0A853IJG9</accession>
<dbReference type="RefSeq" id="WP_180569819.1">
    <property type="nucleotide sequence ID" value="NZ_JACCKB010000030.1"/>
</dbReference>
<sequence length="146" mass="17487">MQMGKSVNFEYSEDDILSLLNKADSKEFQRCHAFFLLFMDQIRGIEEYIDWDEHPIKELNQLLRDTGHWSFKTIERWLPKLIINKLSIFTYQFLGADYVSRWNIKEQTFRSFAFENNQIFAMPNDDSYPPKREIANWLTSGLTQKC</sequence>
<evidence type="ECO:0000313" key="2">
    <source>
        <dbReference type="Proteomes" id="UP000569732"/>
    </source>
</evidence>
<evidence type="ECO:0000313" key="1">
    <source>
        <dbReference type="EMBL" id="NYZ67796.1"/>
    </source>
</evidence>